<proteinExistence type="predicted"/>
<organism evidence="1 3">
    <name type="scientific">Phocaeicola dorei</name>
    <dbReference type="NCBI Taxonomy" id="357276"/>
    <lineage>
        <taxon>Bacteria</taxon>
        <taxon>Pseudomonadati</taxon>
        <taxon>Bacteroidota</taxon>
        <taxon>Bacteroidia</taxon>
        <taxon>Bacteroidales</taxon>
        <taxon>Bacteroidaceae</taxon>
        <taxon>Phocaeicola</taxon>
    </lineage>
</organism>
<evidence type="ECO:0000313" key="2">
    <source>
        <dbReference type="EMBL" id="WHX09824.1"/>
    </source>
</evidence>
<evidence type="ECO:0000313" key="3">
    <source>
        <dbReference type="Proteomes" id="UP000315833"/>
    </source>
</evidence>
<sequence>MSKYKIGDKVRIKSIEWYNQNKDSFGLVLSDNDTNVFCYNMQKHCGEELTVRHISENGRYVLTDNEGSGTRDLYMWSWSEWMFEERK</sequence>
<gene>
    <name evidence="1" type="ORF">FSA04_15395</name>
    <name evidence="2" type="ORF">QNN11_21885</name>
</gene>
<reference evidence="1 3" key="1">
    <citation type="submission" date="2019-07" db="EMBL/GenBank/DDBJ databases">
        <title>Genome sequencing of Bacteroides dorei iSURF_12.</title>
        <authorList>
            <person name="Sevigny J.L."/>
            <person name="Ruoff K.L."/>
            <person name="Price C.E."/>
            <person name="Valls R.A."/>
            <person name="O'Toole G.A."/>
        </authorList>
    </citation>
    <scope>NUCLEOTIDE SEQUENCE [LARGE SCALE GENOMIC DNA]</scope>
    <source>
        <strain evidence="1 3">ANK132K_1B</strain>
    </source>
</reference>
<evidence type="ECO:0000313" key="1">
    <source>
        <dbReference type="EMBL" id="TWV68886.1"/>
    </source>
</evidence>
<dbReference type="AlphaFoldDB" id="A0A5C6KYX4"/>
<dbReference type="Proteomes" id="UP001177934">
    <property type="component" value="Chromosome"/>
</dbReference>
<accession>A0A5C6KYX4</accession>
<protein>
    <submittedName>
        <fullName evidence="1">Uncharacterized protein</fullName>
    </submittedName>
</protein>
<dbReference type="RefSeq" id="WP_100262909.1">
    <property type="nucleotide sequence ID" value="NZ_VOIF01000019.1"/>
</dbReference>
<name>A0A5C6KYX4_9BACT</name>
<dbReference type="EMBL" id="VOIF01000019">
    <property type="protein sequence ID" value="TWV68886.1"/>
    <property type="molecule type" value="Genomic_DNA"/>
</dbReference>
<dbReference type="EMBL" id="CP126056">
    <property type="protein sequence ID" value="WHX09824.1"/>
    <property type="molecule type" value="Genomic_DNA"/>
</dbReference>
<reference evidence="2" key="2">
    <citation type="journal article" date="2023" name="Nat. Commun.">
        <title>Identification of a novel Human Milk Oligosaccharides utilization cluster in the infant gut commensal Bacteroides dorei.</title>
        <authorList>
            <person name="Kijner S."/>
            <person name="Ennis D."/>
            <person name="Shmorak S."/>
            <person name="Florentin A."/>
            <person name="Yassour M."/>
        </authorList>
    </citation>
    <scope>NUCLEOTIDE SEQUENCE</scope>
    <source>
        <strain evidence="2">2</strain>
    </source>
</reference>
<dbReference type="Proteomes" id="UP000315833">
    <property type="component" value="Unassembled WGS sequence"/>
</dbReference>